<evidence type="ECO:0000313" key="2">
    <source>
        <dbReference type="EMBL" id="CAB4565557.1"/>
    </source>
</evidence>
<dbReference type="AlphaFoldDB" id="A0A6J6DNC6"/>
<evidence type="ECO:0000259" key="1">
    <source>
        <dbReference type="Pfam" id="PF08402"/>
    </source>
</evidence>
<dbReference type="GO" id="GO:0022857">
    <property type="term" value="F:transmembrane transporter activity"/>
    <property type="evidence" value="ECO:0007669"/>
    <property type="project" value="InterPro"/>
</dbReference>
<dbReference type="Pfam" id="PF08402">
    <property type="entry name" value="TOBE_2"/>
    <property type="match status" value="1"/>
</dbReference>
<dbReference type="SUPFAM" id="SSF50331">
    <property type="entry name" value="MOP-like"/>
    <property type="match status" value="1"/>
</dbReference>
<dbReference type="EMBL" id="CAEZTC010000142">
    <property type="protein sequence ID" value="CAB4565557.1"/>
    <property type="molecule type" value="Genomic_DNA"/>
</dbReference>
<protein>
    <submittedName>
        <fullName evidence="2">Unannotated protein</fullName>
    </submittedName>
</protein>
<proteinExistence type="predicted"/>
<sequence length="69" mass="7255">MLVRPHQLRVSADGPHTVMRVEFLGATHRYTIRADDGSTLVSDVGPTEPLAVGSNCAVAVIDGVTSPGR</sequence>
<feature type="domain" description="Transport-associated OB type 2" evidence="1">
    <location>
        <begin position="2"/>
        <end position="59"/>
    </location>
</feature>
<organism evidence="2">
    <name type="scientific">freshwater metagenome</name>
    <dbReference type="NCBI Taxonomy" id="449393"/>
    <lineage>
        <taxon>unclassified sequences</taxon>
        <taxon>metagenomes</taxon>
        <taxon>ecological metagenomes</taxon>
    </lineage>
</organism>
<reference evidence="2" key="1">
    <citation type="submission" date="2020-05" db="EMBL/GenBank/DDBJ databases">
        <authorList>
            <person name="Chiriac C."/>
            <person name="Salcher M."/>
            <person name="Ghai R."/>
            <person name="Kavagutti S V."/>
        </authorList>
    </citation>
    <scope>NUCLEOTIDE SEQUENCE</scope>
</reference>
<dbReference type="InterPro" id="IPR013611">
    <property type="entry name" value="Transp-assoc_OB_typ2"/>
</dbReference>
<name>A0A6J6DNC6_9ZZZZ</name>
<gene>
    <name evidence="2" type="ORF">UFOPK1572_01089</name>
</gene>
<dbReference type="GO" id="GO:0043190">
    <property type="term" value="C:ATP-binding cassette (ABC) transporter complex"/>
    <property type="evidence" value="ECO:0007669"/>
    <property type="project" value="InterPro"/>
</dbReference>
<dbReference type="InterPro" id="IPR008995">
    <property type="entry name" value="Mo/tungstate-bd_C_term_dom"/>
</dbReference>
<accession>A0A6J6DNC6</accession>
<dbReference type="GO" id="GO:0005524">
    <property type="term" value="F:ATP binding"/>
    <property type="evidence" value="ECO:0007669"/>
    <property type="project" value="InterPro"/>
</dbReference>